<dbReference type="AlphaFoldDB" id="A0A2V2L7X7"/>
<name>A0A2V2L7X7_9RHOB</name>
<dbReference type="Proteomes" id="UP000245680">
    <property type="component" value="Unassembled WGS sequence"/>
</dbReference>
<accession>A0A2V2L7X7</accession>
<dbReference type="RefSeq" id="WP_109812558.1">
    <property type="nucleotide sequence ID" value="NZ_QGKU01000048.1"/>
</dbReference>
<proteinExistence type="predicted"/>
<dbReference type="EMBL" id="QGKU01000048">
    <property type="protein sequence ID" value="PWR01518.1"/>
    <property type="molecule type" value="Genomic_DNA"/>
</dbReference>
<protein>
    <submittedName>
        <fullName evidence="1">Uncharacterized protein</fullName>
    </submittedName>
</protein>
<evidence type="ECO:0000313" key="1">
    <source>
        <dbReference type="EMBL" id="PWR01518.1"/>
    </source>
</evidence>
<sequence>MDHFDFKKITGPLTASQQVPDMEAVWGSDGASAQVPRPMLEAIWGTNGTAAGGPVLDAIWGTNGTAFEDPLFGYDDPTFA</sequence>
<organism evidence="1 2">
    <name type="scientific">Meridianimarinicoccus roseus</name>
    <dbReference type="NCBI Taxonomy" id="2072018"/>
    <lineage>
        <taxon>Bacteria</taxon>
        <taxon>Pseudomonadati</taxon>
        <taxon>Pseudomonadota</taxon>
        <taxon>Alphaproteobacteria</taxon>
        <taxon>Rhodobacterales</taxon>
        <taxon>Paracoccaceae</taxon>
        <taxon>Meridianimarinicoccus</taxon>
    </lineage>
</organism>
<keyword evidence="2" id="KW-1185">Reference proteome</keyword>
<evidence type="ECO:0000313" key="2">
    <source>
        <dbReference type="Proteomes" id="UP000245680"/>
    </source>
</evidence>
<gene>
    <name evidence="1" type="ORF">DKT77_15350</name>
</gene>
<reference evidence="1 2" key="1">
    <citation type="submission" date="2018-05" db="EMBL/GenBank/DDBJ databases">
        <title>Rhodobacteraceae gen. nov., sp. nov. isolated from sea water.</title>
        <authorList>
            <person name="Ren Y."/>
        </authorList>
    </citation>
    <scope>NUCLEOTIDE SEQUENCE [LARGE SCALE GENOMIC DNA]</scope>
    <source>
        <strain evidence="1 2">TG-679</strain>
    </source>
</reference>
<comment type="caution">
    <text evidence="1">The sequence shown here is derived from an EMBL/GenBank/DDBJ whole genome shotgun (WGS) entry which is preliminary data.</text>
</comment>